<dbReference type="AlphaFoldDB" id="A0A6A5SPL1"/>
<dbReference type="EMBL" id="ML976033">
    <property type="protein sequence ID" value="KAF1942585.1"/>
    <property type="molecule type" value="Genomic_DNA"/>
</dbReference>
<evidence type="ECO:0000256" key="1">
    <source>
        <dbReference type="SAM" id="MobiDB-lite"/>
    </source>
</evidence>
<feature type="region of interest" description="Disordered" evidence="1">
    <location>
        <begin position="73"/>
        <end position="112"/>
    </location>
</feature>
<sequence length="421" mass="46168">MTDELLVHISTPATRRNDELFRSLADAYLDFEPYRSHGADQPIASRLTGSAAPNVGSSFRAAADTSILSTSKDSYGSFPSHLSSDGQSKHQNEFDGQSYHGAAEDGSVPTSSRLTRLEHIHQNWKEQTTPKSGFVEEHRPARQTPTSSEDTDTAFIENTQLALQALQSQLRDSYSVTYEDTSEESEVDSDPGKDEEEDRLPSNNHDQSKGSSAVEVVIARSTAPPKSGGTVIERSASLLSNDASTLSVSNAQLKINGQKSANNTESAIPCIDFTQVSVDAFPPVPKVSVARPGTLPSQITKHLAAIKKQNPTRFKLSKKLRTPEPDDRGYWSIDCSHWSEKLQHEFWSSMYEHVLSGRLGWGTTLHRDAGSSRSLGQVKLYCWGEVVEHMWLVLWLCSGGQAAGSSLKWFDADGIAVFEVP</sequence>
<dbReference type="OrthoDB" id="5395975at2759"/>
<evidence type="ECO:0000313" key="3">
    <source>
        <dbReference type="Proteomes" id="UP000800038"/>
    </source>
</evidence>
<proteinExistence type="predicted"/>
<evidence type="ECO:0000313" key="2">
    <source>
        <dbReference type="EMBL" id="KAF1942585.1"/>
    </source>
</evidence>
<protein>
    <submittedName>
        <fullName evidence="2">Uncharacterized protein</fullName>
    </submittedName>
</protein>
<gene>
    <name evidence="2" type="ORF">EJ02DRAFT_454099</name>
</gene>
<feature type="compositionally biased region" description="Acidic residues" evidence="1">
    <location>
        <begin position="180"/>
        <end position="198"/>
    </location>
</feature>
<organism evidence="2 3">
    <name type="scientific">Clathrospora elynae</name>
    <dbReference type="NCBI Taxonomy" id="706981"/>
    <lineage>
        <taxon>Eukaryota</taxon>
        <taxon>Fungi</taxon>
        <taxon>Dikarya</taxon>
        <taxon>Ascomycota</taxon>
        <taxon>Pezizomycotina</taxon>
        <taxon>Dothideomycetes</taxon>
        <taxon>Pleosporomycetidae</taxon>
        <taxon>Pleosporales</taxon>
        <taxon>Diademaceae</taxon>
        <taxon>Clathrospora</taxon>
    </lineage>
</organism>
<accession>A0A6A5SPL1</accession>
<dbReference type="Proteomes" id="UP000800038">
    <property type="component" value="Unassembled WGS sequence"/>
</dbReference>
<feature type="region of interest" description="Disordered" evidence="1">
    <location>
        <begin position="174"/>
        <end position="213"/>
    </location>
</feature>
<keyword evidence="3" id="KW-1185">Reference proteome</keyword>
<feature type="compositionally biased region" description="Polar residues" evidence="1">
    <location>
        <begin position="201"/>
        <end position="211"/>
    </location>
</feature>
<name>A0A6A5SPL1_9PLEO</name>
<feature type="region of interest" description="Disordered" evidence="1">
    <location>
        <begin position="124"/>
        <end position="151"/>
    </location>
</feature>
<reference evidence="2" key="1">
    <citation type="journal article" date="2020" name="Stud. Mycol.">
        <title>101 Dothideomycetes genomes: a test case for predicting lifestyles and emergence of pathogens.</title>
        <authorList>
            <person name="Haridas S."/>
            <person name="Albert R."/>
            <person name="Binder M."/>
            <person name="Bloem J."/>
            <person name="Labutti K."/>
            <person name="Salamov A."/>
            <person name="Andreopoulos B."/>
            <person name="Baker S."/>
            <person name="Barry K."/>
            <person name="Bills G."/>
            <person name="Bluhm B."/>
            <person name="Cannon C."/>
            <person name="Castanera R."/>
            <person name="Culley D."/>
            <person name="Daum C."/>
            <person name="Ezra D."/>
            <person name="Gonzalez J."/>
            <person name="Henrissat B."/>
            <person name="Kuo A."/>
            <person name="Liang C."/>
            <person name="Lipzen A."/>
            <person name="Lutzoni F."/>
            <person name="Magnuson J."/>
            <person name="Mondo S."/>
            <person name="Nolan M."/>
            <person name="Ohm R."/>
            <person name="Pangilinan J."/>
            <person name="Park H.-J."/>
            <person name="Ramirez L."/>
            <person name="Alfaro M."/>
            <person name="Sun H."/>
            <person name="Tritt A."/>
            <person name="Yoshinaga Y."/>
            <person name="Zwiers L.-H."/>
            <person name="Turgeon B."/>
            <person name="Goodwin S."/>
            <person name="Spatafora J."/>
            <person name="Crous P."/>
            <person name="Grigoriev I."/>
        </authorList>
    </citation>
    <scope>NUCLEOTIDE SEQUENCE</scope>
    <source>
        <strain evidence="2">CBS 161.51</strain>
    </source>
</reference>